<evidence type="ECO:0000313" key="2">
    <source>
        <dbReference type="EMBL" id="GAA4337583.1"/>
    </source>
</evidence>
<name>A0ABP8HDE1_9BACT</name>
<dbReference type="RefSeq" id="WP_345256934.1">
    <property type="nucleotide sequence ID" value="NZ_BAABGY010000009.1"/>
</dbReference>
<evidence type="ECO:0000256" key="1">
    <source>
        <dbReference type="SAM" id="SignalP"/>
    </source>
</evidence>
<sequence>MKKTPILVFLLSALALGSCYYDVEEELYPVAGNCGDTTAVTYSGTIAPLLTTHGCTGCHGSTGPSGGVSLNNWAAVKTRIDDGRLVGAISHATGFAPMPQGAPKMSACDIDKIRRWAAAGAPNN</sequence>
<evidence type="ECO:0008006" key="4">
    <source>
        <dbReference type="Google" id="ProtNLM"/>
    </source>
</evidence>
<keyword evidence="3" id="KW-1185">Reference proteome</keyword>
<dbReference type="SUPFAM" id="SSF46626">
    <property type="entry name" value="Cytochrome c"/>
    <property type="match status" value="1"/>
</dbReference>
<keyword evidence="1" id="KW-0732">Signal</keyword>
<dbReference type="Proteomes" id="UP001501725">
    <property type="component" value="Unassembled WGS sequence"/>
</dbReference>
<dbReference type="PROSITE" id="PS51257">
    <property type="entry name" value="PROKAR_LIPOPROTEIN"/>
    <property type="match status" value="1"/>
</dbReference>
<dbReference type="InterPro" id="IPR036909">
    <property type="entry name" value="Cyt_c-like_dom_sf"/>
</dbReference>
<accession>A0ABP8HDE1</accession>
<gene>
    <name evidence="2" type="ORF">GCM10023184_33520</name>
</gene>
<reference evidence="3" key="1">
    <citation type="journal article" date="2019" name="Int. J. Syst. Evol. Microbiol.">
        <title>The Global Catalogue of Microorganisms (GCM) 10K type strain sequencing project: providing services to taxonomists for standard genome sequencing and annotation.</title>
        <authorList>
            <consortium name="The Broad Institute Genomics Platform"/>
            <consortium name="The Broad Institute Genome Sequencing Center for Infectious Disease"/>
            <person name="Wu L."/>
            <person name="Ma J."/>
        </authorList>
    </citation>
    <scope>NUCLEOTIDE SEQUENCE [LARGE SCALE GENOMIC DNA]</scope>
    <source>
        <strain evidence="3">JCM 17919</strain>
    </source>
</reference>
<organism evidence="2 3">
    <name type="scientific">Flaviaesturariibacter amylovorans</name>
    <dbReference type="NCBI Taxonomy" id="1084520"/>
    <lineage>
        <taxon>Bacteria</taxon>
        <taxon>Pseudomonadati</taxon>
        <taxon>Bacteroidota</taxon>
        <taxon>Chitinophagia</taxon>
        <taxon>Chitinophagales</taxon>
        <taxon>Chitinophagaceae</taxon>
        <taxon>Flaviaestuariibacter</taxon>
    </lineage>
</organism>
<feature type="signal peptide" evidence="1">
    <location>
        <begin position="1"/>
        <end position="21"/>
    </location>
</feature>
<protein>
    <recommendedName>
        <fullName evidence="4">Cytochrome c domain-containing protein</fullName>
    </recommendedName>
</protein>
<comment type="caution">
    <text evidence="2">The sequence shown here is derived from an EMBL/GenBank/DDBJ whole genome shotgun (WGS) entry which is preliminary data.</text>
</comment>
<evidence type="ECO:0000313" key="3">
    <source>
        <dbReference type="Proteomes" id="UP001501725"/>
    </source>
</evidence>
<dbReference type="EMBL" id="BAABGY010000009">
    <property type="protein sequence ID" value="GAA4337583.1"/>
    <property type="molecule type" value="Genomic_DNA"/>
</dbReference>
<feature type="chain" id="PRO_5045203334" description="Cytochrome c domain-containing protein" evidence="1">
    <location>
        <begin position="22"/>
        <end position="124"/>
    </location>
</feature>
<proteinExistence type="predicted"/>